<dbReference type="RefSeq" id="WP_017451623.1">
    <property type="nucleotide sequence ID" value="NZ_CP008956.1"/>
</dbReference>
<name>A0A6M3ZTT7_9BURK</name>
<dbReference type="AlphaFoldDB" id="A0A6M3ZTT7"/>
<dbReference type="Proteomes" id="UP000501648">
    <property type="component" value="Chromosome"/>
</dbReference>
<organism evidence="1 2">
    <name type="scientific">Herbaspirillum rubrisubalbicans Os34</name>
    <dbReference type="NCBI Taxonomy" id="1235827"/>
    <lineage>
        <taxon>Bacteria</taxon>
        <taxon>Pseudomonadati</taxon>
        <taxon>Pseudomonadota</taxon>
        <taxon>Betaproteobacteria</taxon>
        <taxon>Burkholderiales</taxon>
        <taxon>Oxalobacteraceae</taxon>
        <taxon>Herbaspirillum</taxon>
    </lineage>
</organism>
<proteinExistence type="predicted"/>
<accession>A0A6M3ZTT7</accession>
<gene>
    <name evidence="1" type="ORF">C798_17690</name>
</gene>
<sequence>MPNVTIFIHQDRMPGAECLERLSASCEQLCTGILEALPENVHIVYVAVSHGKGHPAWADIRYRMSPHRTPAVMDDFMQQLDAAIQACTGLMPRIRCFAYAAQAISARH</sequence>
<evidence type="ECO:0000313" key="2">
    <source>
        <dbReference type="Proteomes" id="UP000501648"/>
    </source>
</evidence>
<reference evidence="1 2" key="1">
    <citation type="journal article" date="2012" name="J. Bacteriol.">
        <title>Genome sequence of the pathogenic Herbaspirillum seropedicae strain Os34, isolated from rice roots.</title>
        <authorList>
            <person name="Ye W."/>
            <person name="Ye S."/>
            <person name="Liu J."/>
            <person name="Chang S."/>
            <person name="Chen M."/>
            <person name="Zhu B."/>
            <person name="Guo L."/>
            <person name="An Q."/>
        </authorList>
    </citation>
    <scope>NUCLEOTIDE SEQUENCE [LARGE SCALE GENOMIC DNA]</scope>
    <source>
        <strain evidence="1 2">Os34</strain>
    </source>
</reference>
<protein>
    <submittedName>
        <fullName evidence="1">Uncharacterized protein</fullName>
    </submittedName>
</protein>
<evidence type="ECO:0000313" key="1">
    <source>
        <dbReference type="EMBL" id="QJQ01998.1"/>
    </source>
</evidence>
<dbReference type="EMBL" id="CP008956">
    <property type="protein sequence ID" value="QJQ01998.1"/>
    <property type="molecule type" value="Genomic_DNA"/>
</dbReference>